<dbReference type="Pfam" id="PF07516">
    <property type="entry name" value="SecA_SW"/>
    <property type="match status" value="1"/>
</dbReference>
<evidence type="ECO:0000256" key="1">
    <source>
        <dbReference type="ARBA" id="ARBA00001947"/>
    </source>
</evidence>
<dbReference type="GO" id="GO:0043952">
    <property type="term" value="P:protein transport by the Sec complex"/>
    <property type="evidence" value="ECO:0007669"/>
    <property type="project" value="TreeGrafter"/>
</dbReference>
<keyword evidence="8" id="KW-0997">Cell inner membrane</keyword>
<keyword evidence="10" id="KW-0547">Nucleotide-binding</keyword>
<dbReference type="GO" id="GO:0006886">
    <property type="term" value="P:intracellular protein transport"/>
    <property type="evidence" value="ECO:0007669"/>
    <property type="project" value="InterPro"/>
</dbReference>
<dbReference type="InterPro" id="IPR001650">
    <property type="entry name" value="Helicase_C-like"/>
</dbReference>
<evidence type="ECO:0000256" key="13">
    <source>
        <dbReference type="ARBA" id="ARBA00022927"/>
    </source>
</evidence>
<dbReference type="EMBL" id="UOEP01000072">
    <property type="protein sequence ID" value="VAW17331.1"/>
    <property type="molecule type" value="Genomic_DNA"/>
</dbReference>
<feature type="domain" description="Helicase ATP-binding" evidence="19">
    <location>
        <begin position="178"/>
        <end position="337"/>
    </location>
</feature>
<dbReference type="PROSITE" id="PS51194">
    <property type="entry name" value="HELICASE_CTER"/>
    <property type="match status" value="1"/>
</dbReference>
<feature type="coiled-coil region" evidence="17">
    <location>
        <begin position="60"/>
        <end position="102"/>
    </location>
</feature>
<keyword evidence="11" id="KW-0862">Zinc</keyword>
<evidence type="ECO:0000256" key="12">
    <source>
        <dbReference type="ARBA" id="ARBA00022840"/>
    </source>
</evidence>
<dbReference type="NCBIfam" id="NF009536">
    <property type="entry name" value="PRK12901.1"/>
    <property type="match status" value="1"/>
</dbReference>
<dbReference type="SUPFAM" id="SSF52540">
    <property type="entry name" value="P-loop containing nucleoside triphosphate hydrolases"/>
    <property type="match status" value="2"/>
</dbReference>
<comment type="cofactor">
    <cofactor evidence="1">
        <name>Zn(2+)</name>
        <dbReference type="ChEBI" id="CHEBI:29105"/>
    </cofactor>
</comment>
<dbReference type="Pfam" id="PF02810">
    <property type="entry name" value="SEC-C"/>
    <property type="match status" value="1"/>
</dbReference>
<gene>
    <name evidence="22" type="ORF">MNBD_BACTEROID01-254</name>
</gene>
<dbReference type="GO" id="GO:0005886">
    <property type="term" value="C:plasma membrane"/>
    <property type="evidence" value="ECO:0007669"/>
    <property type="project" value="UniProtKB-SubCell"/>
</dbReference>
<dbReference type="SUPFAM" id="SSF81767">
    <property type="entry name" value="Pre-protein crosslinking domain of SecA"/>
    <property type="match status" value="1"/>
</dbReference>
<dbReference type="InterPro" id="IPR011115">
    <property type="entry name" value="SecA_DEAD"/>
</dbReference>
<feature type="domain" description="Helicase C-terminal" evidence="20">
    <location>
        <begin position="622"/>
        <end position="791"/>
    </location>
</feature>
<name>A0A3B0TFB8_9ZZZZ</name>
<keyword evidence="13" id="KW-0653">Protein transport</keyword>
<evidence type="ECO:0000256" key="4">
    <source>
        <dbReference type="ARBA" id="ARBA00007650"/>
    </source>
</evidence>
<evidence type="ECO:0000256" key="6">
    <source>
        <dbReference type="ARBA" id="ARBA00022475"/>
    </source>
</evidence>
<evidence type="ECO:0000256" key="18">
    <source>
        <dbReference type="SAM" id="MobiDB-lite"/>
    </source>
</evidence>
<dbReference type="GO" id="GO:0031522">
    <property type="term" value="C:cell envelope Sec protein transport complex"/>
    <property type="evidence" value="ECO:0007669"/>
    <property type="project" value="TreeGrafter"/>
</dbReference>
<dbReference type="InterPro" id="IPR014001">
    <property type="entry name" value="Helicase_ATP-bd"/>
</dbReference>
<dbReference type="InterPro" id="IPR027417">
    <property type="entry name" value="P-loop_NTPase"/>
</dbReference>
<feature type="compositionally biased region" description="Basic residues" evidence="18">
    <location>
        <begin position="1094"/>
        <end position="1105"/>
    </location>
</feature>
<keyword evidence="16" id="KW-0472">Membrane</keyword>
<dbReference type="InterPro" id="IPR004027">
    <property type="entry name" value="SEC_C_motif"/>
</dbReference>
<reference evidence="22" key="1">
    <citation type="submission" date="2018-06" db="EMBL/GenBank/DDBJ databases">
        <authorList>
            <person name="Zhirakovskaya E."/>
        </authorList>
    </citation>
    <scope>NUCLEOTIDE SEQUENCE</scope>
</reference>
<dbReference type="PANTHER" id="PTHR30612:SF0">
    <property type="entry name" value="CHLOROPLAST PROTEIN-TRANSPORTING ATPASE"/>
    <property type="match status" value="1"/>
</dbReference>
<dbReference type="InterPro" id="IPR044722">
    <property type="entry name" value="SecA_SF2_C"/>
</dbReference>
<dbReference type="HAMAP" id="MF_01382">
    <property type="entry name" value="SecA"/>
    <property type="match status" value="1"/>
</dbReference>
<keyword evidence="6" id="KW-1003">Cell membrane</keyword>
<dbReference type="NCBIfam" id="TIGR00963">
    <property type="entry name" value="secA"/>
    <property type="match status" value="1"/>
</dbReference>
<dbReference type="CDD" id="cd17928">
    <property type="entry name" value="DEXDc_SecA"/>
    <property type="match status" value="1"/>
</dbReference>
<evidence type="ECO:0000256" key="5">
    <source>
        <dbReference type="ARBA" id="ARBA00022448"/>
    </source>
</evidence>
<feature type="compositionally biased region" description="Basic and acidic residues" evidence="18">
    <location>
        <begin position="1069"/>
        <end position="1084"/>
    </location>
</feature>
<accession>A0A3B0TFB8</accession>
<proteinExistence type="inferred from homology"/>
<keyword evidence="17" id="KW-0175">Coiled coil</keyword>
<keyword evidence="14" id="KW-1278">Translocase</keyword>
<dbReference type="GO" id="GO:0046872">
    <property type="term" value="F:metal ion binding"/>
    <property type="evidence" value="ECO:0007669"/>
    <property type="project" value="UniProtKB-KW"/>
</dbReference>
<evidence type="ECO:0000256" key="8">
    <source>
        <dbReference type="ARBA" id="ARBA00022519"/>
    </source>
</evidence>
<dbReference type="GO" id="GO:0005829">
    <property type="term" value="C:cytosol"/>
    <property type="evidence" value="ECO:0007669"/>
    <property type="project" value="TreeGrafter"/>
</dbReference>
<dbReference type="Gene3D" id="3.40.50.300">
    <property type="entry name" value="P-loop containing nucleotide triphosphate hydrolases"/>
    <property type="match status" value="2"/>
</dbReference>
<keyword evidence="9" id="KW-0479">Metal-binding</keyword>
<evidence type="ECO:0000259" key="21">
    <source>
        <dbReference type="PROSITE" id="PS51196"/>
    </source>
</evidence>
<comment type="similarity">
    <text evidence="4">Belongs to the SecA family.</text>
</comment>
<keyword evidence="15" id="KW-0811">Translocation</keyword>
<dbReference type="Gene3D" id="1.10.3060.10">
    <property type="entry name" value="Helical scaffold and wing domains of SecA"/>
    <property type="match status" value="1"/>
</dbReference>
<dbReference type="InterPro" id="IPR011116">
    <property type="entry name" value="SecA_Wing/Scaffold"/>
</dbReference>
<evidence type="ECO:0000256" key="17">
    <source>
        <dbReference type="SAM" id="Coils"/>
    </source>
</evidence>
<dbReference type="GO" id="GO:0005524">
    <property type="term" value="F:ATP binding"/>
    <property type="evidence" value="ECO:0007669"/>
    <property type="project" value="UniProtKB-KW"/>
</dbReference>
<evidence type="ECO:0000256" key="3">
    <source>
        <dbReference type="ARBA" id="ARBA00004496"/>
    </source>
</evidence>
<evidence type="ECO:0000256" key="15">
    <source>
        <dbReference type="ARBA" id="ARBA00023010"/>
    </source>
</evidence>
<dbReference type="PROSITE" id="PS51196">
    <property type="entry name" value="SECA_MOTOR_DEAD"/>
    <property type="match status" value="1"/>
</dbReference>
<dbReference type="GO" id="GO:0017038">
    <property type="term" value="P:protein import"/>
    <property type="evidence" value="ECO:0007669"/>
    <property type="project" value="InterPro"/>
</dbReference>
<feature type="compositionally biased region" description="Basic and acidic residues" evidence="18">
    <location>
        <begin position="1031"/>
        <end position="1054"/>
    </location>
</feature>
<dbReference type="Pfam" id="PF01043">
    <property type="entry name" value="SecA_PP_bind"/>
    <property type="match status" value="1"/>
</dbReference>
<evidence type="ECO:0000256" key="11">
    <source>
        <dbReference type="ARBA" id="ARBA00022833"/>
    </source>
</evidence>
<feature type="region of interest" description="Disordered" evidence="18">
    <location>
        <begin position="1030"/>
        <end position="1105"/>
    </location>
</feature>
<dbReference type="InterPro" id="IPR036266">
    <property type="entry name" value="SecA_Wing/Scaffold_sf"/>
</dbReference>
<evidence type="ECO:0000256" key="16">
    <source>
        <dbReference type="ARBA" id="ARBA00023136"/>
    </source>
</evidence>
<keyword evidence="5" id="KW-0813">Transport</keyword>
<dbReference type="FunFam" id="3.40.50.300:FF:000694">
    <property type="entry name" value="Preprotein translocase subunit SecA"/>
    <property type="match status" value="1"/>
</dbReference>
<dbReference type="PROSITE" id="PS01312">
    <property type="entry name" value="SECA"/>
    <property type="match status" value="1"/>
</dbReference>
<dbReference type="CDD" id="cd18803">
    <property type="entry name" value="SF2_C_secA"/>
    <property type="match status" value="1"/>
</dbReference>
<dbReference type="InterPro" id="IPR020937">
    <property type="entry name" value="SecA_CS"/>
</dbReference>
<dbReference type="AlphaFoldDB" id="A0A3B0TFB8"/>
<dbReference type="PANTHER" id="PTHR30612">
    <property type="entry name" value="SECA INNER MEMBRANE COMPONENT OF SEC PROTEIN SECRETION SYSTEM"/>
    <property type="match status" value="1"/>
</dbReference>
<keyword evidence="7" id="KW-0963">Cytoplasm</keyword>
<evidence type="ECO:0000256" key="2">
    <source>
        <dbReference type="ARBA" id="ARBA00004202"/>
    </source>
</evidence>
<dbReference type="SUPFAM" id="SSF81886">
    <property type="entry name" value="Helical scaffold and wing domains of SecA"/>
    <property type="match status" value="1"/>
</dbReference>
<dbReference type="PRINTS" id="PR00906">
    <property type="entry name" value="SECA"/>
</dbReference>
<dbReference type="PROSITE" id="PS51192">
    <property type="entry name" value="HELICASE_ATP_BIND_1"/>
    <property type="match status" value="1"/>
</dbReference>
<dbReference type="SMART" id="SM00957">
    <property type="entry name" value="SecA_DEAD"/>
    <property type="match status" value="1"/>
</dbReference>
<protein>
    <submittedName>
        <fullName evidence="22">Protein translocase subunit SecA</fullName>
    </submittedName>
</protein>
<dbReference type="InterPro" id="IPR000185">
    <property type="entry name" value="SecA"/>
</dbReference>
<dbReference type="GO" id="GO:0006605">
    <property type="term" value="P:protein targeting"/>
    <property type="evidence" value="ECO:0007669"/>
    <property type="project" value="InterPro"/>
</dbReference>
<dbReference type="InterPro" id="IPR011130">
    <property type="entry name" value="SecA_preprotein_X-link_dom"/>
</dbReference>
<evidence type="ECO:0000259" key="20">
    <source>
        <dbReference type="PROSITE" id="PS51194"/>
    </source>
</evidence>
<keyword evidence="12" id="KW-0067">ATP-binding</keyword>
<evidence type="ECO:0000256" key="9">
    <source>
        <dbReference type="ARBA" id="ARBA00022723"/>
    </source>
</evidence>
<dbReference type="Pfam" id="PF07517">
    <property type="entry name" value="SecA_DEAD"/>
    <property type="match status" value="1"/>
</dbReference>
<evidence type="ECO:0000313" key="22">
    <source>
        <dbReference type="EMBL" id="VAW17331.1"/>
    </source>
</evidence>
<evidence type="ECO:0000259" key="19">
    <source>
        <dbReference type="PROSITE" id="PS51192"/>
    </source>
</evidence>
<dbReference type="FunFam" id="3.40.50.300:FF:000246">
    <property type="entry name" value="Preprotein translocase subunit SecA"/>
    <property type="match status" value="1"/>
</dbReference>
<organism evidence="22">
    <name type="scientific">hydrothermal vent metagenome</name>
    <dbReference type="NCBI Taxonomy" id="652676"/>
    <lineage>
        <taxon>unclassified sequences</taxon>
        <taxon>metagenomes</taxon>
        <taxon>ecological metagenomes</taxon>
    </lineage>
</organism>
<dbReference type="SMART" id="SM00958">
    <property type="entry name" value="SecA_PP_bind"/>
    <property type="match status" value="1"/>
</dbReference>
<evidence type="ECO:0000256" key="14">
    <source>
        <dbReference type="ARBA" id="ARBA00022967"/>
    </source>
</evidence>
<evidence type="ECO:0000256" key="7">
    <source>
        <dbReference type="ARBA" id="ARBA00022490"/>
    </source>
</evidence>
<dbReference type="Gene3D" id="3.90.1440.10">
    <property type="entry name" value="SecA, preprotein cross-linking domain"/>
    <property type="match status" value="1"/>
</dbReference>
<dbReference type="Pfam" id="PF21090">
    <property type="entry name" value="P-loop_SecA"/>
    <property type="match status" value="2"/>
</dbReference>
<dbReference type="InterPro" id="IPR014018">
    <property type="entry name" value="SecA_motor_DEAD"/>
</dbReference>
<comment type="subcellular location">
    <subcellularLocation>
        <location evidence="2">Cell membrane</location>
        <topology evidence="2">Peripheral membrane protein</topology>
    </subcellularLocation>
    <subcellularLocation>
        <location evidence="3">Cytoplasm</location>
    </subcellularLocation>
</comment>
<dbReference type="InterPro" id="IPR036670">
    <property type="entry name" value="SecA_X-link_sf"/>
</dbReference>
<feature type="domain" description="SecA family profile" evidence="21">
    <location>
        <begin position="5"/>
        <end position="775"/>
    </location>
</feature>
<sequence length="1105" mass="126405">MALITKILGKILGNKSERDIKEVMPVIEAIKSEFTRISAFSTDELRQESLRIKQLIHERIKPEEDEIARLKHEVEEVEVQESEKYYGQIDKLEEKIDEKIEEVLNEVLPTAFAIVKATAVIFFENEKVIVKATDYDRDLAAKRDSIIIDGDKAIWYNKWIAGGSEITWNMVHYDVQLIGGIVLHRGNIAEMATGEGKTLAATLPVFLNALAGRGVHLVTVNDYLSRRDAEWMGPIYEFHGLTVDCIDKHQPNSEARREAYNADITYGTNNEFGFDYLRDNMAINPEDLVQRKHHFAIVDEVDSVLIDDARTPLIISGPIPKGENQQYEQLKSYVEKLYRAQRELVTRIFTDARKLLTKPGATSEEKKEGALLLLRAYKGLPKTKAIIKFLSEEGMKAVMQKTENFYMQDNSKNMHIVTDPLYFIIDEKQNSVELTDKGIDLISAGMEDSEFFILPDIGAEMAELENSSKPKNEIIAEKDKLLQEYAVKSERVHTINQLFKAYAMFEKDVEYVVMDNKVKIVDEQTGRIMEGRRYSDGLHQAIEAKENVKVEAATQTFATITLQNYFRMYHKLSGMTGTAETEAGEFWDIYELEVVNIPTNKPIIRDDREDLVYKTKREKYNAVIQEIVELNKQGRPVLVGTTSVEISELLSRMLKINGIKHNVLNAKLHAREAEIVAEAGRKGAVTIATNMAGRGTDIKLTPEVVKAGGLAIIGTERHDSRRVDRQLRGRAGRQGDPGSSQFYVSLEDNLMRLFGSERITGIMDRLGLKEGEVIQHSMISKSIERAQRKVEENNFGIRKRLLEYDDVMNSQREVIYKKRRHALFGERLEVDVLNMMYDSVEELVNDYYGSGQFEDFNMELMRLLSIESPVDEQEFSKLNINEIVDRIYQVMIGSYKRKVENIADQAFPVIKDVFEKKSHLYTNIVVPISDGKRMFQIVCNLEKAYKNNGKELVKSYQKQILMVTIDEAWKEQLREMDDLKQSVQNATYEQKDPLLIYKFESFNLFKQMIAKVNKDIVSTLMKGYIPLSSPDEVREADTRRRTDMSRYKTQKNDPGENNPMAGANAQTQERSKPQPVKVEKKIGRNDPCPCGSGKKYKQCHGRGGQ</sequence>
<evidence type="ECO:0000256" key="10">
    <source>
        <dbReference type="ARBA" id="ARBA00022741"/>
    </source>
</evidence>